<proteinExistence type="predicted"/>
<sequence length="74" mass="8373">MINHNAVFCGQRDGGLTKFKNRLTGMRLVPVPGSFPECPFFPSANKGQSFHDQHFDKRRGDGRSSDTPRNQRQP</sequence>
<feature type="compositionally biased region" description="Basic and acidic residues" evidence="1">
    <location>
        <begin position="49"/>
        <end position="66"/>
    </location>
</feature>
<dbReference type="Proteomes" id="UP000238523">
    <property type="component" value="Chromosome"/>
</dbReference>
<accession>A0A2K9YXT8</accession>
<feature type="region of interest" description="Disordered" evidence="1">
    <location>
        <begin position="42"/>
        <end position="74"/>
    </location>
</feature>
<protein>
    <submittedName>
        <fullName evidence="2">Uncharacterized protein</fullName>
    </submittedName>
</protein>
<evidence type="ECO:0000256" key="1">
    <source>
        <dbReference type="SAM" id="MobiDB-lite"/>
    </source>
</evidence>
<organism evidence="2 3">
    <name type="scientific">Rhizobium leguminosarum</name>
    <dbReference type="NCBI Taxonomy" id="384"/>
    <lineage>
        <taxon>Bacteria</taxon>
        <taxon>Pseudomonadati</taxon>
        <taxon>Pseudomonadota</taxon>
        <taxon>Alphaproteobacteria</taxon>
        <taxon>Hyphomicrobiales</taxon>
        <taxon>Rhizobiaceae</taxon>
        <taxon>Rhizobium/Agrobacterium group</taxon>
        <taxon>Rhizobium</taxon>
    </lineage>
</organism>
<dbReference type="AlphaFoldDB" id="A0A2K9YXT8"/>
<name>A0A2K9YXT8_RHILE</name>
<dbReference type="EMBL" id="CP025012">
    <property type="protein sequence ID" value="AUW40799.1"/>
    <property type="molecule type" value="Genomic_DNA"/>
</dbReference>
<evidence type="ECO:0000313" key="2">
    <source>
        <dbReference type="EMBL" id="AUW40799.1"/>
    </source>
</evidence>
<gene>
    <name evidence="2" type="ORF">CUJ84_Chr000383</name>
</gene>
<evidence type="ECO:0000313" key="3">
    <source>
        <dbReference type="Proteomes" id="UP000238523"/>
    </source>
</evidence>
<reference evidence="2 3" key="1">
    <citation type="submission" date="2017-11" db="EMBL/GenBank/DDBJ databases">
        <title>Complete genome of Rhizobium leguminosarum Norway, an ineffective micro-symbiont.</title>
        <authorList>
            <person name="Hoffrichter A."/>
            <person name="Liang J."/>
            <person name="Brachmann A."/>
            <person name="Marin M."/>
        </authorList>
    </citation>
    <scope>NUCLEOTIDE SEQUENCE [LARGE SCALE GENOMIC DNA]</scope>
    <source>
        <strain evidence="2 3">Norway</strain>
    </source>
</reference>